<reference evidence="2" key="1">
    <citation type="submission" date="2022-01" db="EMBL/GenBank/DDBJ databases">
        <authorList>
            <person name="Karlyshev A.V."/>
            <person name="Jaspars M."/>
        </authorList>
    </citation>
    <scope>NUCLEOTIDE SEQUENCE</scope>
    <source>
        <strain evidence="2">AGSA3-2</strain>
    </source>
</reference>
<dbReference type="AlphaFoldDB" id="A0A9Q3W712"/>
<dbReference type="RefSeq" id="WP_063141987.1">
    <property type="nucleotide sequence ID" value="NZ_CBDDTQ010000001.1"/>
</dbReference>
<accession>A0A9Q3W712</accession>
<sequence>MKYLLPLPALLLAGCQMLSYTAPTDGDVATVTFSSDNIAAQPVVCVPGKGFQSTPTSLQQVPFETKAFDELLKTMKKAPEVTTTVRADEQARIGVIYQKGSAGNRDLCRVAVQFNAQAGASYAARFTNDNNQCGLEVSGEGGLQADAVPVDWKCPKK</sequence>
<evidence type="ECO:0000256" key="1">
    <source>
        <dbReference type="SAM" id="SignalP"/>
    </source>
</evidence>
<dbReference type="KEGG" id="axe:P40_05255"/>
<protein>
    <recommendedName>
        <fullName evidence="4">Lipoprotein</fullName>
    </recommendedName>
</protein>
<proteinExistence type="predicted"/>
<dbReference type="PROSITE" id="PS51257">
    <property type="entry name" value="PROKAR_LIPOPROTEIN"/>
    <property type="match status" value="1"/>
</dbReference>
<keyword evidence="3" id="KW-1185">Reference proteome</keyword>
<organism evidence="2 3">
    <name type="scientific">Alloalcanivorax xenomutans</name>
    <dbReference type="NCBI Taxonomy" id="1094342"/>
    <lineage>
        <taxon>Bacteria</taxon>
        <taxon>Pseudomonadati</taxon>
        <taxon>Pseudomonadota</taxon>
        <taxon>Gammaproteobacteria</taxon>
        <taxon>Oceanospirillales</taxon>
        <taxon>Alcanivoracaceae</taxon>
        <taxon>Alloalcanivorax</taxon>
    </lineage>
</organism>
<dbReference type="EMBL" id="JAJVKT010000010">
    <property type="protein sequence ID" value="MCE7508992.1"/>
    <property type="molecule type" value="Genomic_DNA"/>
</dbReference>
<evidence type="ECO:0008006" key="4">
    <source>
        <dbReference type="Google" id="ProtNLM"/>
    </source>
</evidence>
<name>A0A9Q3W712_9GAMM</name>
<feature type="chain" id="PRO_5040312626" description="Lipoprotein" evidence="1">
    <location>
        <begin position="22"/>
        <end position="157"/>
    </location>
</feature>
<feature type="signal peptide" evidence="1">
    <location>
        <begin position="1"/>
        <end position="21"/>
    </location>
</feature>
<evidence type="ECO:0000313" key="3">
    <source>
        <dbReference type="Proteomes" id="UP001107961"/>
    </source>
</evidence>
<evidence type="ECO:0000313" key="2">
    <source>
        <dbReference type="EMBL" id="MCE7508992.1"/>
    </source>
</evidence>
<gene>
    <name evidence="2" type="ORF">LZG35_10120</name>
</gene>
<dbReference type="Proteomes" id="UP001107961">
    <property type="component" value="Unassembled WGS sequence"/>
</dbReference>
<comment type="caution">
    <text evidence="2">The sequence shown here is derived from an EMBL/GenBank/DDBJ whole genome shotgun (WGS) entry which is preliminary data.</text>
</comment>
<keyword evidence="1" id="KW-0732">Signal</keyword>